<evidence type="ECO:0000313" key="2">
    <source>
        <dbReference type="EMBL" id="PPR02566.1"/>
    </source>
</evidence>
<comment type="caution">
    <text evidence="2">The sequence shown here is derived from an EMBL/GenBank/DDBJ whole genome shotgun (WGS) entry which is preliminary data.</text>
</comment>
<dbReference type="InParanoid" id="A0A409YHU6"/>
<sequence length="366" mass="41356">MKTEVTFLGQLFARFIHGSSTLKSISLADDGGIFSEISGIAHSVNHITCLRLAHLGNPFILSQLCRFPNLESLTISNFKQVVQDDIHATPTAPATVQLHPSFILKNLSFSSFNITPRSPNPAILSPFWDFYQRHSQNASCGPFSKLEALEVGISPASDRDSLALASLLTTTPALKTLGIYGRPIFLMFHCCLLIYLAYYIAYDINTPYSALSRIQLGQRIQHICRHLTKLELTFNGSYDNVMNDLTEIFDKISTFNELEFVHLRFCSKEVRYDAENDEYHSLSPLWESLGERFGDPQAFPKLRTVMILYHPVVRVTYSNGLREEEMPVEKVSVSIEAFVNRILGEPFIMLGEGRALDLQINVWTRI</sequence>
<accession>A0A409YHU6</accession>
<keyword evidence="1" id="KW-0472">Membrane</keyword>
<protein>
    <recommendedName>
        <fullName evidence="4">F-box domain-containing protein</fullName>
    </recommendedName>
</protein>
<keyword evidence="1" id="KW-0812">Transmembrane</keyword>
<dbReference type="SUPFAM" id="SSF52047">
    <property type="entry name" value="RNI-like"/>
    <property type="match status" value="1"/>
</dbReference>
<proteinExistence type="predicted"/>
<gene>
    <name evidence="2" type="ORF">CVT24_001940</name>
</gene>
<evidence type="ECO:0000256" key="1">
    <source>
        <dbReference type="SAM" id="Phobius"/>
    </source>
</evidence>
<evidence type="ECO:0008006" key="4">
    <source>
        <dbReference type="Google" id="ProtNLM"/>
    </source>
</evidence>
<reference evidence="2 3" key="1">
    <citation type="journal article" date="2018" name="Evol. Lett.">
        <title>Horizontal gene cluster transfer increased hallucinogenic mushroom diversity.</title>
        <authorList>
            <person name="Reynolds H.T."/>
            <person name="Vijayakumar V."/>
            <person name="Gluck-Thaler E."/>
            <person name="Korotkin H.B."/>
            <person name="Matheny P.B."/>
            <person name="Slot J.C."/>
        </authorList>
    </citation>
    <scope>NUCLEOTIDE SEQUENCE [LARGE SCALE GENOMIC DNA]</scope>
    <source>
        <strain evidence="2 3">2629</strain>
    </source>
</reference>
<feature type="transmembrane region" description="Helical" evidence="1">
    <location>
        <begin position="184"/>
        <end position="202"/>
    </location>
</feature>
<dbReference type="Proteomes" id="UP000284842">
    <property type="component" value="Unassembled WGS sequence"/>
</dbReference>
<dbReference type="AlphaFoldDB" id="A0A409YHU6"/>
<name>A0A409YHU6_9AGAR</name>
<keyword evidence="3" id="KW-1185">Reference proteome</keyword>
<dbReference type="EMBL" id="NHTK01001162">
    <property type="protein sequence ID" value="PPR02566.1"/>
    <property type="molecule type" value="Genomic_DNA"/>
</dbReference>
<organism evidence="2 3">
    <name type="scientific">Panaeolus cyanescens</name>
    <dbReference type="NCBI Taxonomy" id="181874"/>
    <lineage>
        <taxon>Eukaryota</taxon>
        <taxon>Fungi</taxon>
        <taxon>Dikarya</taxon>
        <taxon>Basidiomycota</taxon>
        <taxon>Agaricomycotina</taxon>
        <taxon>Agaricomycetes</taxon>
        <taxon>Agaricomycetidae</taxon>
        <taxon>Agaricales</taxon>
        <taxon>Agaricineae</taxon>
        <taxon>Galeropsidaceae</taxon>
        <taxon>Panaeolus</taxon>
    </lineage>
</organism>
<keyword evidence="1" id="KW-1133">Transmembrane helix</keyword>
<evidence type="ECO:0000313" key="3">
    <source>
        <dbReference type="Proteomes" id="UP000284842"/>
    </source>
</evidence>